<dbReference type="Proteomes" id="UP000447434">
    <property type="component" value="Chromosome 19"/>
</dbReference>
<proteinExistence type="predicted"/>
<evidence type="ECO:0000313" key="1">
    <source>
        <dbReference type="EMBL" id="KAE9593324.1"/>
    </source>
</evidence>
<keyword evidence="2" id="KW-1185">Reference proteome</keyword>
<gene>
    <name evidence="1" type="ORF">Lalb_Chr19g0138561</name>
</gene>
<protein>
    <submittedName>
        <fullName evidence="1">Uncharacterized protein</fullName>
    </submittedName>
</protein>
<sequence length="49" mass="5922">MDDLEGMDDLERRDDLERSGQYYLYTSHITHVTPISCIDTRHFQFFSCY</sequence>
<organism evidence="1 2">
    <name type="scientific">Lupinus albus</name>
    <name type="common">White lupine</name>
    <name type="synonym">Lupinus termis</name>
    <dbReference type="NCBI Taxonomy" id="3870"/>
    <lineage>
        <taxon>Eukaryota</taxon>
        <taxon>Viridiplantae</taxon>
        <taxon>Streptophyta</taxon>
        <taxon>Embryophyta</taxon>
        <taxon>Tracheophyta</taxon>
        <taxon>Spermatophyta</taxon>
        <taxon>Magnoliopsida</taxon>
        <taxon>eudicotyledons</taxon>
        <taxon>Gunneridae</taxon>
        <taxon>Pentapetalae</taxon>
        <taxon>rosids</taxon>
        <taxon>fabids</taxon>
        <taxon>Fabales</taxon>
        <taxon>Fabaceae</taxon>
        <taxon>Papilionoideae</taxon>
        <taxon>50 kb inversion clade</taxon>
        <taxon>genistoids sensu lato</taxon>
        <taxon>core genistoids</taxon>
        <taxon>Genisteae</taxon>
        <taxon>Lupinus</taxon>
    </lineage>
</organism>
<reference evidence="2" key="1">
    <citation type="journal article" date="2020" name="Nat. Commun.">
        <title>Genome sequence of the cluster root forming white lupin.</title>
        <authorList>
            <person name="Hufnagel B."/>
            <person name="Marques A."/>
            <person name="Soriano A."/>
            <person name="Marques L."/>
            <person name="Divol F."/>
            <person name="Doumas P."/>
            <person name="Sallet E."/>
            <person name="Mancinotti D."/>
            <person name="Carrere S."/>
            <person name="Marande W."/>
            <person name="Arribat S."/>
            <person name="Keller J."/>
            <person name="Huneau C."/>
            <person name="Blein T."/>
            <person name="Aime D."/>
            <person name="Laguerre M."/>
            <person name="Taylor J."/>
            <person name="Schubert V."/>
            <person name="Nelson M."/>
            <person name="Geu-Flores F."/>
            <person name="Crespi M."/>
            <person name="Gallardo-Guerrero K."/>
            <person name="Delaux P.-M."/>
            <person name="Salse J."/>
            <person name="Berges H."/>
            <person name="Guyot R."/>
            <person name="Gouzy J."/>
            <person name="Peret B."/>
        </authorList>
    </citation>
    <scope>NUCLEOTIDE SEQUENCE [LARGE SCALE GENOMIC DNA]</scope>
    <source>
        <strain evidence="2">cv. Amiga</strain>
    </source>
</reference>
<name>A0A6A4NZJ7_LUPAL</name>
<dbReference type="EMBL" id="WOCE01000019">
    <property type="protein sequence ID" value="KAE9593324.1"/>
    <property type="molecule type" value="Genomic_DNA"/>
</dbReference>
<comment type="caution">
    <text evidence="1">The sequence shown here is derived from an EMBL/GenBank/DDBJ whole genome shotgun (WGS) entry which is preliminary data.</text>
</comment>
<accession>A0A6A4NZJ7</accession>
<dbReference type="AlphaFoldDB" id="A0A6A4NZJ7"/>
<evidence type="ECO:0000313" key="2">
    <source>
        <dbReference type="Proteomes" id="UP000447434"/>
    </source>
</evidence>